<dbReference type="EMBL" id="KQ981820">
    <property type="protein sequence ID" value="KYN35149.1"/>
    <property type="molecule type" value="Genomic_DNA"/>
</dbReference>
<gene>
    <name evidence="1" type="ORF">ALC56_10323</name>
</gene>
<evidence type="ECO:0000313" key="1">
    <source>
        <dbReference type="EMBL" id="KYN35149.1"/>
    </source>
</evidence>
<proteinExistence type="predicted"/>
<organism evidence="1 2">
    <name type="scientific">Trachymyrmex septentrionalis</name>
    <dbReference type="NCBI Taxonomy" id="34720"/>
    <lineage>
        <taxon>Eukaryota</taxon>
        <taxon>Metazoa</taxon>
        <taxon>Ecdysozoa</taxon>
        <taxon>Arthropoda</taxon>
        <taxon>Hexapoda</taxon>
        <taxon>Insecta</taxon>
        <taxon>Pterygota</taxon>
        <taxon>Neoptera</taxon>
        <taxon>Endopterygota</taxon>
        <taxon>Hymenoptera</taxon>
        <taxon>Apocrita</taxon>
        <taxon>Aculeata</taxon>
        <taxon>Formicoidea</taxon>
        <taxon>Formicidae</taxon>
        <taxon>Myrmicinae</taxon>
        <taxon>Trachymyrmex</taxon>
    </lineage>
</organism>
<dbReference type="Proteomes" id="UP000078541">
    <property type="component" value="Unassembled WGS sequence"/>
</dbReference>
<evidence type="ECO:0000313" key="2">
    <source>
        <dbReference type="Proteomes" id="UP000078541"/>
    </source>
</evidence>
<accession>A0A195F4Z5</accession>
<protein>
    <submittedName>
        <fullName evidence="1">Uncharacterized protein</fullName>
    </submittedName>
</protein>
<name>A0A195F4Z5_9HYME</name>
<keyword evidence="2" id="KW-1185">Reference proteome</keyword>
<sequence>NLSTLSTDSAGQLDIFGHDGNPLGMNSAKVGVLKQTDEIGFARLLKGHDGRALEAEIGLEVLSDFTDQSLERKLADQKLRALLVTTNLTKSDGSRTITMRLLHTSSCGSTLTRRFRRQLLTWGLASGGFASSLLGSCHLE</sequence>
<dbReference type="AlphaFoldDB" id="A0A195F4Z5"/>
<feature type="non-terminal residue" evidence="1">
    <location>
        <position position="1"/>
    </location>
</feature>
<reference evidence="1 2" key="1">
    <citation type="submission" date="2016-03" db="EMBL/GenBank/DDBJ databases">
        <title>Trachymyrmex septentrionalis WGS genome.</title>
        <authorList>
            <person name="Nygaard S."/>
            <person name="Hu H."/>
            <person name="Boomsma J."/>
            <person name="Zhang G."/>
        </authorList>
    </citation>
    <scope>NUCLEOTIDE SEQUENCE [LARGE SCALE GENOMIC DNA]</scope>
    <source>
        <strain evidence="1">Tsep2-gDNA-1</strain>
        <tissue evidence="1">Whole body</tissue>
    </source>
</reference>